<dbReference type="InterPro" id="IPR036890">
    <property type="entry name" value="HATPase_C_sf"/>
</dbReference>
<comment type="subcellular location">
    <subcellularLocation>
        <location evidence="2">Cell membrane</location>
        <topology evidence="2">Multi-pass membrane protein</topology>
    </subcellularLocation>
</comment>
<evidence type="ECO:0000313" key="19">
    <source>
        <dbReference type="Proteomes" id="UP000242877"/>
    </source>
</evidence>
<dbReference type="PANTHER" id="PTHR43047:SF46">
    <property type="entry name" value="HISTIDINE KINASE_RESPONSE REGULATOR, PUTATIVE (AFU_ORTHOLOGUE AFUA_3G12550)-RELATED"/>
    <property type="match status" value="1"/>
</dbReference>
<dbReference type="PANTHER" id="PTHR43047">
    <property type="entry name" value="TWO-COMPONENT HISTIDINE PROTEIN KINASE"/>
    <property type="match status" value="1"/>
</dbReference>
<evidence type="ECO:0000256" key="1">
    <source>
        <dbReference type="ARBA" id="ARBA00000085"/>
    </source>
</evidence>
<evidence type="ECO:0000259" key="16">
    <source>
        <dbReference type="PROSITE" id="PS50109"/>
    </source>
</evidence>
<dbReference type="SUPFAM" id="SSF47384">
    <property type="entry name" value="Homodimeric domain of signal transducing histidine kinase"/>
    <property type="match status" value="1"/>
</dbReference>
<keyword evidence="7" id="KW-0812">Transmembrane</keyword>
<feature type="compositionally biased region" description="Low complexity" evidence="14">
    <location>
        <begin position="689"/>
        <end position="701"/>
    </location>
</feature>
<dbReference type="InterPro" id="IPR036097">
    <property type="entry name" value="HisK_dim/P_sf"/>
</dbReference>
<dbReference type="InterPro" id="IPR000719">
    <property type="entry name" value="Prot_kinase_dom"/>
</dbReference>
<dbReference type="FunFam" id="3.30.565.10:FF:000010">
    <property type="entry name" value="Sensor histidine kinase RcsC"/>
    <property type="match status" value="1"/>
</dbReference>
<evidence type="ECO:0000259" key="15">
    <source>
        <dbReference type="PROSITE" id="PS50011"/>
    </source>
</evidence>
<dbReference type="InterPro" id="IPR005467">
    <property type="entry name" value="His_kinase_dom"/>
</dbReference>
<dbReference type="SMART" id="SM00387">
    <property type="entry name" value="HATPase_c"/>
    <property type="match status" value="1"/>
</dbReference>
<feature type="region of interest" description="Disordered" evidence="14">
    <location>
        <begin position="2543"/>
        <end position="2597"/>
    </location>
</feature>
<dbReference type="SMART" id="SM00065">
    <property type="entry name" value="GAF"/>
    <property type="match status" value="1"/>
</dbReference>
<feature type="compositionally biased region" description="Low complexity" evidence="14">
    <location>
        <begin position="126"/>
        <end position="162"/>
    </location>
</feature>
<dbReference type="PROSITE" id="PS50109">
    <property type="entry name" value="HIS_KIN"/>
    <property type="match status" value="1"/>
</dbReference>
<dbReference type="VEuPathDB" id="FungiDB:AAP_02033"/>
<dbReference type="Pfam" id="PF02518">
    <property type="entry name" value="HATPase_c"/>
    <property type="match status" value="1"/>
</dbReference>
<feature type="compositionally biased region" description="Polar residues" evidence="14">
    <location>
        <begin position="2554"/>
        <end position="2565"/>
    </location>
</feature>
<dbReference type="FunFam" id="1.10.287.130:FF:000003">
    <property type="entry name" value="Histidine kinase"/>
    <property type="match status" value="1"/>
</dbReference>
<feature type="region of interest" description="Disordered" evidence="14">
    <location>
        <begin position="667"/>
        <end position="701"/>
    </location>
</feature>
<organism evidence="18 19">
    <name type="scientific">Ascosphaera apis ARSEF 7405</name>
    <dbReference type="NCBI Taxonomy" id="392613"/>
    <lineage>
        <taxon>Eukaryota</taxon>
        <taxon>Fungi</taxon>
        <taxon>Dikarya</taxon>
        <taxon>Ascomycota</taxon>
        <taxon>Pezizomycotina</taxon>
        <taxon>Eurotiomycetes</taxon>
        <taxon>Eurotiomycetidae</taxon>
        <taxon>Onygenales</taxon>
        <taxon>Ascosphaeraceae</taxon>
        <taxon>Ascosphaera</taxon>
    </lineage>
</organism>
<feature type="region of interest" description="Disordered" evidence="14">
    <location>
        <begin position="2474"/>
        <end position="2523"/>
    </location>
</feature>
<dbReference type="PROSITE" id="PS50110">
    <property type="entry name" value="RESPONSE_REGULATORY"/>
    <property type="match status" value="1"/>
</dbReference>
<keyword evidence="9 18" id="KW-0418">Kinase</keyword>
<protein>
    <recommendedName>
        <fullName evidence="3">histidine kinase</fullName>
        <ecNumber evidence="3">2.7.13.3</ecNumber>
    </recommendedName>
</protein>
<proteinExistence type="predicted"/>
<dbReference type="InterPro" id="IPR004358">
    <property type="entry name" value="Sig_transdc_His_kin-like_C"/>
</dbReference>
<dbReference type="FunFam" id="1.10.510.10:FF:000579">
    <property type="entry name" value="Sensor histidine kinase/response regulator, putative"/>
    <property type="match status" value="1"/>
</dbReference>
<name>A0A166P1R9_9EURO</name>
<evidence type="ECO:0000256" key="4">
    <source>
        <dbReference type="ARBA" id="ARBA00022475"/>
    </source>
</evidence>
<evidence type="ECO:0000256" key="12">
    <source>
        <dbReference type="ARBA" id="ARBA00023136"/>
    </source>
</evidence>
<evidence type="ECO:0000256" key="9">
    <source>
        <dbReference type="ARBA" id="ARBA00022777"/>
    </source>
</evidence>
<dbReference type="SUPFAM" id="SSF52540">
    <property type="entry name" value="P-loop containing nucleoside triphosphate hydrolases"/>
    <property type="match status" value="1"/>
</dbReference>
<dbReference type="CDD" id="cd16922">
    <property type="entry name" value="HATPase_EvgS-ArcB-TorS-like"/>
    <property type="match status" value="1"/>
</dbReference>
<evidence type="ECO:0000259" key="17">
    <source>
        <dbReference type="PROSITE" id="PS50110"/>
    </source>
</evidence>
<feature type="domain" description="Response regulatory" evidence="17">
    <location>
        <begin position="2351"/>
        <end position="2474"/>
    </location>
</feature>
<keyword evidence="11" id="KW-1133">Transmembrane helix</keyword>
<feature type="compositionally biased region" description="Gly residues" evidence="14">
    <location>
        <begin position="101"/>
        <end position="125"/>
    </location>
</feature>
<dbReference type="InterPro" id="IPR003661">
    <property type="entry name" value="HisK_dim/P_dom"/>
</dbReference>
<feature type="domain" description="Protein kinase" evidence="15">
    <location>
        <begin position="310"/>
        <end position="586"/>
    </location>
</feature>
<dbReference type="GO" id="GO:0009927">
    <property type="term" value="F:histidine phosphotransfer kinase activity"/>
    <property type="evidence" value="ECO:0007669"/>
    <property type="project" value="TreeGrafter"/>
</dbReference>
<dbReference type="Gene3D" id="3.40.50.2300">
    <property type="match status" value="1"/>
</dbReference>
<dbReference type="Gene3D" id="3.30.450.40">
    <property type="match status" value="1"/>
</dbReference>
<keyword evidence="5 13" id="KW-0597">Phosphoprotein</keyword>
<dbReference type="Gene3D" id="1.10.287.130">
    <property type="match status" value="1"/>
</dbReference>
<feature type="compositionally biased region" description="Polar residues" evidence="14">
    <location>
        <begin position="1835"/>
        <end position="1848"/>
    </location>
</feature>
<evidence type="ECO:0000256" key="14">
    <source>
        <dbReference type="SAM" id="MobiDB-lite"/>
    </source>
</evidence>
<dbReference type="InterPro" id="IPR003018">
    <property type="entry name" value="GAF"/>
</dbReference>
<dbReference type="Pfam" id="PF13191">
    <property type="entry name" value="AAA_16"/>
    <property type="match status" value="1"/>
</dbReference>
<feature type="compositionally biased region" description="Basic and acidic residues" evidence="14">
    <location>
        <begin position="2576"/>
        <end position="2597"/>
    </location>
</feature>
<evidence type="ECO:0000256" key="7">
    <source>
        <dbReference type="ARBA" id="ARBA00022692"/>
    </source>
</evidence>
<keyword evidence="12" id="KW-0472">Membrane</keyword>
<dbReference type="SUPFAM" id="SSF56112">
    <property type="entry name" value="Protein kinase-like (PK-like)"/>
    <property type="match status" value="1"/>
</dbReference>
<gene>
    <name evidence="18" type="ORF">AAP_02033</name>
</gene>
<dbReference type="FunFam" id="3.40.50.2300:FF:000285">
    <property type="entry name" value="Putative sensor histidine kinase/response regulator"/>
    <property type="match status" value="1"/>
</dbReference>
<comment type="caution">
    <text evidence="18">The sequence shown here is derived from an EMBL/GenBank/DDBJ whole genome shotgun (WGS) entry which is preliminary data.</text>
</comment>
<feature type="compositionally biased region" description="Polar residues" evidence="14">
    <location>
        <begin position="253"/>
        <end position="263"/>
    </location>
</feature>
<dbReference type="SUPFAM" id="SSF55874">
    <property type="entry name" value="ATPase domain of HSP90 chaperone/DNA topoisomerase II/histidine kinase"/>
    <property type="match status" value="1"/>
</dbReference>
<dbReference type="InterPro" id="IPR001789">
    <property type="entry name" value="Sig_transdc_resp-reg_receiver"/>
</dbReference>
<keyword evidence="8" id="KW-0547">Nucleotide-binding</keyword>
<evidence type="ECO:0000256" key="2">
    <source>
        <dbReference type="ARBA" id="ARBA00004651"/>
    </source>
</evidence>
<evidence type="ECO:0000313" key="18">
    <source>
        <dbReference type="EMBL" id="KZZ93940.1"/>
    </source>
</evidence>
<feature type="domain" description="Histidine kinase" evidence="16">
    <location>
        <begin position="2088"/>
        <end position="2311"/>
    </location>
</feature>
<dbReference type="InterPro" id="IPR011009">
    <property type="entry name" value="Kinase-like_dom_sf"/>
</dbReference>
<dbReference type="SUPFAM" id="SSF55781">
    <property type="entry name" value="GAF domain-like"/>
    <property type="match status" value="1"/>
</dbReference>
<dbReference type="OrthoDB" id="4204930at2759"/>
<evidence type="ECO:0000256" key="10">
    <source>
        <dbReference type="ARBA" id="ARBA00022840"/>
    </source>
</evidence>
<dbReference type="CDD" id="cd17546">
    <property type="entry name" value="REC_hyHK_CKI1_RcsC-like"/>
    <property type="match status" value="1"/>
</dbReference>
<dbReference type="Proteomes" id="UP000242877">
    <property type="component" value="Unassembled WGS sequence"/>
</dbReference>
<dbReference type="InterPro" id="IPR011006">
    <property type="entry name" value="CheY-like_superfamily"/>
</dbReference>
<dbReference type="SMART" id="SM00448">
    <property type="entry name" value="REC"/>
    <property type="match status" value="1"/>
</dbReference>
<evidence type="ECO:0000256" key="13">
    <source>
        <dbReference type="PROSITE-ProRule" id="PRU00169"/>
    </source>
</evidence>
<dbReference type="SMART" id="SM00388">
    <property type="entry name" value="HisKA"/>
    <property type="match status" value="1"/>
</dbReference>
<dbReference type="EC" id="2.7.13.3" evidence="3"/>
<dbReference type="Gene3D" id="3.30.565.10">
    <property type="entry name" value="Histidine kinase-like ATPase, C-terminal domain"/>
    <property type="match status" value="1"/>
</dbReference>
<keyword evidence="4" id="KW-1003">Cell membrane</keyword>
<feature type="compositionally biased region" description="Low complexity" evidence="14">
    <location>
        <begin position="198"/>
        <end position="252"/>
    </location>
</feature>
<feature type="compositionally biased region" description="Basic residues" evidence="14">
    <location>
        <begin position="269"/>
        <end position="285"/>
    </location>
</feature>
<keyword evidence="10" id="KW-0067">ATP-binding</keyword>
<dbReference type="Pfam" id="PF00072">
    <property type="entry name" value="Response_reg"/>
    <property type="match status" value="1"/>
</dbReference>
<accession>A0A166P1R9</accession>
<keyword evidence="6" id="KW-0808">Transferase</keyword>
<evidence type="ECO:0000256" key="3">
    <source>
        <dbReference type="ARBA" id="ARBA00012438"/>
    </source>
</evidence>
<comment type="catalytic activity">
    <reaction evidence="1">
        <text>ATP + protein L-histidine = ADP + protein N-phospho-L-histidine.</text>
        <dbReference type="EC" id="2.7.13.3"/>
    </reaction>
</comment>
<dbReference type="InterPro" id="IPR029016">
    <property type="entry name" value="GAF-like_dom_sf"/>
</dbReference>
<feature type="compositionally biased region" description="Basic and acidic residues" evidence="14">
    <location>
        <begin position="2543"/>
        <end position="2552"/>
    </location>
</feature>
<evidence type="ECO:0000256" key="5">
    <source>
        <dbReference type="ARBA" id="ARBA00022553"/>
    </source>
</evidence>
<dbReference type="InterPro" id="IPR003594">
    <property type="entry name" value="HATPase_dom"/>
</dbReference>
<dbReference type="PRINTS" id="PR00344">
    <property type="entry name" value="BCTRLSENSOR"/>
</dbReference>
<evidence type="ECO:0000256" key="11">
    <source>
        <dbReference type="ARBA" id="ARBA00022989"/>
    </source>
</evidence>
<feature type="region of interest" description="Disordered" evidence="14">
    <location>
        <begin position="1835"/>
        <end position="1883"/>
    </location>
</feature>
<dbReference type="Gene3D" id="1.10.510.10">
    <property type="entry name" value="Transferase(Phosphotransferase) domain 1"/>
    <property type="match status" value="1"/>
</dbReference>
<evidence type="ECO:0000256" key="6">
    <source>
        <dbReference type="ARBA" id="ARBA00022679"/>
    </source>
</evidence>
<feature type="modified residue" description="4-aspartylphosphate" evidence="13">
    <location>
        <position position="2405"/>
    </location>
</feature>
<sequence length="2597" mass="285939">MKEGRILGDDLPLPPECLFERLAQIPDYHWDTTIEPSHSSYDNWHVTGVKLGSATDSSSSSSSGSSFAAVQPSGAALVAVRSKEPLSPHHNSPRVVVSGAATGGGGAGATGNSSAGGGGSGGGQGNNNIDGGASGSSATVTAGSVASTGSSASSTTTSTTTTNNAEHRAFLRHPTLRSSFSDVGLDASASNSNSQTPSAGNNYSGGNNSSGVSNSARNHNTSSTTTSTSTATSASTSPSPSSINPSANTSTSVPNSSPQNLSGTTNAHPHNHSHTHTHNYTHNHNRPNFPISAAAAIAARAASSSSSFDQQWCPVIARVSSNVVRLEREFHMITSFIKHTDPDCKYTIRPIDIIRLAPQPGDNNPLIATLYEYYGENYLKGLVPFGPAVYRVHGERKLFEDRCRTHVSLSTFFSFAIGACECLERLHSSLKAIHGEIRADAFHFNENTGQVRLFNQGNGARSFDNALGEGWITLSRELGVENKLQFIAPEQTGRLPIEPDTRTDIYALGVLFYSMLAGHPAFNGYDPVEIVQNVLSKKLAPLSTKREDMPEALSAVVEKMTQKQMDDRYHTISSVKQDLQNIRALVNKGDTEGLANFAIGEGDVSSFFTLPAEMIGRGDHFDQILSVVHKAHRRLQASITANLASMQPLYALSSGLVTPSESRYNGVDMCDASTDSESNHNTPSTSRSENANAGGENMSNASGSNSGNYTCMTCNNDNCPASPHHGPASLRKKSSIDPRVIRDATEQNSISPRHNSLTPFETLSVMERKKAHTKYRHGGRCEVITISGASGIGKTDLLTRLQPEIRKHGYACVARLDRGRREPFGPFIRVMASLLRQVFSERDITTSYHAAIRAVLQPTWSTLHQALKLPEQLIYPAAIDPIIFSQKSSELSVVKEAETSPPPTAPIILSNLGQTGTRASEGGEGQPQAAKLVRFADTFVDVLRALSLSKLFCLCLDDVQYADAESIHILKRIVDMNVRCVLVLTSGREDMLSDSLKMLFTSGNDKNITNIRLEPLNDEEVLDYVAATLHQPARKVLTPLASVIQAMSRGNPFYIRLILETCYRKECIYYHWEECRWQYDVDRILKECPTPELHDPHLGTDFIAKAFGDLRSEGRSILLWASMLGNPFSFSFVVKLLSGEFLNIFNGHMDDLAYDGRTRLVQPQIDVVTAGLQYLLQCGVIIPGETDDEYRFAHDHYSRALSIMTSQENREKMHFVIALTIMSIAPLQNSIYSCARHISLAAPLIKRTVHDRKLYRDALHQAARTASQSEAKPTALEYLETCIFLLQDDAWNPEAEDVFYEETRDIYLETAELLEHLRKVDQALEILDLVFKKTRTPLCKVRAWLLKAEIIRQGDDCDGALAVLFEALDNLGVKIHQERDWAECDQLWSNLSAYLSKTELTTLFGRSLTDDVQVQAIGSILRDAITISYYSDPKIYLVLIIEMVNQYIFRGAFAQSAFICLHASTIALGRYMNTDLGLKLADMLNYCKEQVDDPWTDVIGTAIYNSFLDHMRRPIAHVLSSLEYALEAAYLSGDHNAIMQNTLAMAHARLCLGHDMAELDAMMTLIPGRSDRLMNHRRNMVYVLALRQFARSMQGKTFIDFPEHIFSDNDHDAVAYTKDLQADGAFTQSMCVYRGTQIISLFLYGYLEEAMKIGYEMIEHIPYVFVIRVSVTVHFIFAAALLVYHLENPNLPTFNEHLEQARQSKAVVDYFRSACDTNYGMWSMILDGLLHEVAGDIGISMRYFEAALDHVQSNGFALEEGMILELQADSLLRGGAKSAAQALVLRSISSWNRIGASGKAKQLHDKHQWLLHMSPPYRTNDVGCQTVDSLLNNPTRAASQAVETSTLYRQVEEERKASNDSDDGGSFSAPKEKPSPVELANQQQMSSTTTIYWNGSELAVVITEFGQDNWCVSASADRESGVRTFQDGAETGEFDSKIALNITHYTLRTREQVLVSNVLEDERFLNVSEAYAAQYPEGKSIIALPIVQADKLLGAIHIEGKPQTFTQRNFTVLRLICNQIGISLANAILFAEANKISAANAAMVEAQKLALAHAREAEQKAKFAEAKARRNVKLKEDAAKAKSIFLANISHDLRTPMNGVIGLSELLKETQLDRQQDGYVESIRVCADTLLTLINDILDFSKLEAGKMKISAVPINLRGSIAEVVRALRYTHRDRGLKTIEDLEKIDPNLVVVSDPVRLHQIFMNLLSNSYKFTPKGSVTVRAEAKETPEGKVNVTCIVADTGIGIGQEQMARLFRPFSQADSSTERSYGGSGLGLSICKAIIENVLGGKISLQSEPGAGTTVTFELVFNKAVIGTQAQISWTRELAPGPRPVLMGSIVPELRFIPRREIRVCIAEDNPINQKIAVTFVRNLGLNSEAFSNGQEAVDALRNRSKEGKPFHLVLMDVQMPVLDGYNATRLIREDEDPHVNNVLVIAMTASAIEGDKEKCIDAGMNNYLAKPVRSDVLKAMLDNYLAPPERDHPKRPTLRRPATAPTAQEVQSDKEQDEQDKASGIPPRLPMLSRKSLSNGEALELYTIAHTKSHAEGQREVAESQKGNTTQHTDPVQNPEIFISAKRLADRSYNRDDKSTSADRRHNN</sequence>
<dbReference type="CDD" id="cd00082">
    <property type="entry name" value="HisKA"/>
    <property type="match status" value="1"/>
</dbReference>
<feature type="compositionally biased region" description="Basic and acidic residues" evidence="14">
    <location>
        <begin position="1850"/>
        <end position="1859"/>
    </location>
</feature>
<evidence type="ECO:0000256" key="8">
    <source>
        <dbReference type="ARBA" id="ARBA00022741"/>
    </source>
</evidence>
<dbReference type="InterPro" id="IPR041664">
    <property type="entry name" value="AAA_16"/>
</dbReference>
<dbReference type="SUPFAM" id="SSF52172">
    <property type="entry name" value="CheY-like"/>
    <property type="match status" value="1"/>
</dbReference>
<dbReference type="PROSITE" id="PS50011">
    <property type="entry name" value="PROTEIN_KINASE_DOM"/>
    <property type="match status" value="1"/>
</dbReference>
<reference evidence="18 19" key="1">
    <citation type="journal article" date="2016" name="Genome Biol. Evol.">
        <title>Divergent and convergent evolution of fungal pathogenicity.</title>
        <authorList>
            <person name="Shang Y."/>
            <person name="Xiao G."/>
            <person name="Zheng P."/>
            <person name="Cen K."/>
            <person name="Zhan S."/>
            <person name="Wang C."/>
        </authorList>
    </citation>
    <scope>NUCLEOTIDE SEQUENCE [LARGE SCALE GENOMIC DNA]</scope>
    <source>
        <strain evidence="18 19">ARSEF 7405</strain>
    </source>
</reference>
<feature type="compositionally biased region" description="Polar residues" evidence="14">
    <location>
        <begin position="673"/>
        <end position="688"/>
    </location>
</feature>
<feature type="compositionally biased region" description="Polar residues" evidence="14">
    <location>
        <begin position="188"/>
        <end position="197"/>
    </location>
</feature>
<keyword evidence="19" id="KW-1185">Reference proteome</keyword>
<dbReference type="Pfam" id="PF13185">
    <property type="entry name" value="GAF_2"/>
    <property type="match status" value="1"/>
</dbReference>
<dbReference type="Pfam" id="PF00512">
    <property type="entry name" value="HisKA"/>
    <property type="match status" value="1"/>
</dbReference>
<dbReference type="GO" id="GO:0005886">
    <property type="term" value="C:plasma membrane"/>
    <property type="evidence" value="ECO:0007669"/>
    <property type="project" value="UniProtKB-SubCell"/>
</dbReference>
<dbReference type="InterPro" id="IPR027417">
    <property type="entry name" value="P-loop_NTPase"/>
</dbReference>
<dbReference type="EMBL" id="AZGZ01000007">
    <property type="protein sequence ID" value="KZZ93940.1"/>
    <property type="molecule type" value="Genomic_DNA"/>
</dbReference>
<dbReference type="GO" id="GO:0000155">
    <property type="term" value="F:phosphorelay sensor kinase activity"/>
    <property type="evidence" value="ECO:0007669"/>
    <property type="project" value="InterPro"/>
</dbReference>
<feature type="region of interest" description="Disordered" evidence="14">
    <location>
        <begin position="84"/>
        <end position="288"/>
    </location>
</feature>
<dbReference type="GO" id="GO:0005524">
    <property type="term" value="F:ATP binding"/>
    <property type="evidence" value="ECO:0007669"/>
    <property type="project" value="UniProtKB-KW"/>
</dbReference>